<feature type="region of interest" description="Disordered" evidence="3">
    <location>
        <begin position="1"/>
        <end position="42"/>
    </location>
</feature>
<evidence type="ECO:0000256" key="2">
    <source>
        <dbReference type="RuleBase" id="RU003616"/>
    </source>
</evidence>
<feature type="non-terminal residue" evidence="5">
    <location>
        <position position="1"/>
    </location>
</feature>
<comment type="similarity">
    <text evidence="1 2">Belongs to the small heat shock protein (HSP20) family.</text>
</comment>
<reference evidence="5" key="1">
    <citation type="submission" date="2023-10" db="EMBL/GenBank/DDBJ databases">
        <title>Genome assembly of Pristionchus species.</title>
        <authorList>
            <person name="Yoshida K."/>
            <person name="Sommer R.J."/>
        </authorList>
    </citation>
    <scope>NUCLEOTIDE SEQUENCE</scope>
    <source>
        <strain evidence="5">RS0144</strain>
    </source>
</reference>
<dbReference type="Proteomes" id="UP001432027">
    <property type="component" value="Unassembled WGS sequence"/>
</dbReference>
<name>A0AAV5TC90_9BILA</name>
<gene>
    <name evidence="5" type="ORF">PENTCL1PPCAC_14968</name>
</gene>
<dbReference type="GO" id="GO:0042026">
    <property type="term" value="P:protein refolding"/>
    <property type="evidence" value="ECO:0007669"/>
    <property type="project" value="TreeGrafter"/>
</dbReference>
<dbReference type="CDD" id="cd06526">
    <property type="entry name" value="metazoan_ACD"/>
    <property type="match status" value="1"/>
</dbReference>
<evidence type="ECO:0000313" key="5">
    <source>
        <dbReference type="EMBL" id="GMS92793.1"/>
    </source>
</evidence>
<evidence type="ECO:0000313" key="6">
    <source>
        <dbReference type="Proteomes" id="UP001432027"/>
    </source>
</evidence>
<evidence type="ECO:0000256" key="1">
    <source>
        <dbReference type="PROSITE-ProRule" id="PRU00285"/>
    </source>
</evidence>
<accession>A0AAV5TC90</accession>
<dbReference type="AlphaFoldDB" id="A0AAV5TC90"/>
<dbReference type="Pfam" id="PF00011">
    <property type="entry name" value="HSP20"/>
    <property type="match status" value="1"/>
</dbReference>
<dbReference type="GO" id="GO:0009408">
    <property type="term" value="P:response to heat"/>
    <property type="evidence" value="ECO:0007669"/>
    <property type="project" value="TreeGrafter"/>
</dbReference>
<organism evidence="5 6">
    <name type="scientific">Pristionchus entomophagus</name>
    <dbReference type="NCBI Taxonomy" id="358040"/>
    <lineage>
        <taxon>Eukaryota</taxon>
        <taxon>Metazoa</taxon>
        <taxon>Ecdysozoa</taxon>
        <taxon>Nematoda</taxon>
        <taxon>Chromadorea</taxon>
        <taxon>Rhabditida</taxon>
        <taxon>Rhabditina</taxon>
        <taxon>Diplogasteromorpha</taxon>
        <taxon>Diplogasteroidea</taxon>
        <taxon>Neodiplogasteridae</taxon>
        <taxon>Pristionchus</taxon>
    </lineage>
</organism>
<comment type="caution">
    <text evidence="5">The sequence shown here is derived from an EMBL/GenBank/DDBJ whole genome shotgun (WGS) entry which is preliminary data.</text>
</comment>
<dbReference type="Gene3D" id="2.60.40.790">
    <property type="match status" value="1"/>
</dbReference>
<evidence type="ECO:0000259" key="4">
    <source>
        <dbReference type="PROSITE" id="PS01031"/>
    </source>
</evidence>
<protein>
    <recommendedName>
        <fullName evidence="4">SHSP domain-containing protein</fullName>
    </recommendedName>
</protein>
<feature type="compositionally biased region" description="Basic and acidic residues" evidence="3">
    <location>
        <begin position="25"/>
        <end position="34"/>
    </location>
</feature>
<dbReference type="PANTHER" id="PTHR45640">
    <property type="entry name" value="HEAT SHOCK PROTEIN HSP-12.2-RELATED"/>
    <property type="match status" value="1"/>
</dbReference>
<dbReference type="GO" id="GO:0005634">
    <property type="term" value="C:nucleus"/>
    <property type="evidence" value="ECO:0007669"/>
    <property type="project" value="TreeGrafter"/>
</dbReference>
<dbReference type="PROSITE" id="PS01031">
    <property type="entry name" value="SHSP"/>
    <property type="match status" value="1"/>
</dbReference>
<dbReference type="GO" id="GO:0005737">
    <property type="term" value="C:cytoplasm"/>
    <property type="evidence" value="ECO:0007669"/>
    <property type="project" value="TreeGrafter"/>
</dbReference>
<evidence type="ECO:0000256" key="3">
    <source>
        <dbReference type="SAM" id="MobiDB-lite"/>
    </source>
</evidence>
<sequence length="186" mass="20062">ADSVLEDTSDSIKSGEQPASKRRPSLTDHVKEAASKAGHAVNDKAKSAAAGVCRAGHTMSGVAYRHHCPYLGHILNDESQKVGSALGMTLDNPDLFAVSVDVGHFKPNEIKVNQTGYELTVEARHEGICFEGEGIQRAFSRKYTLPDDANLKSVRAYLSADGHLTIEANRKTQEPIQSKAIPILRG</sequence>
<dbReference type="InterPro" id="IPR001436">
    <property type="entry name" value="Alpha-crystallin/sHSP_animal"/>
</dbReference>
<dbReference type="InterPro" id="IPR002068">
    <property type="entry name" value="A-crystallin/Hsp20_dom"/>
</dbReference>
<dbReference type="GO" id="GO:0036498">
    <property type="term" value="P:IRE1-mediated unfolded protein response"/>
    <property type="evidence" value="ECO:0007669"/>
    <property type="project" value="TreeGrafter"/>
</dbReference>
<dbReference type="PANTHER" id="PTHR45640:SF32">
    <property type="entry name" value="STRESS-INDUCED PROTEIN 1"/>
    <property type="match status" value="1"/>
</dbReference>
<feature type="domain" description="SHSP" evidence="4">
    <location>
        <begin position="77"/>
        <end position="186"/>
    </location>
</feature>
<proteinExistence type="inferred from homology"/>
<keyword evidence="6" id="KW-1185">Reference proteome</keyword>
<dbReference type="GO" id="GO:0051082">
    <property type="term" value="F:unfolded protein binding"/>
    <property type="evidence" value="ECO:0007669"/>
    <property type="project" value="TreeGrafter"/>
</dbReference>
<dbReference type="EMBL" id="BTSX01000004">
    <property type="protein sequence ID" value="GMS92793.1"/>
    <property type="molecule type" value="Genomic_DNA"/>
</dbReference>
<dbReference type="InterPro" id="IPR008978">
    <property type="entry name" value="HSP20-like_chaperone"/>
</dbReference>
<dbReference type="SUPFAM" id="SSF49764">
    <property type="entry name" value="HSP20-like chaperones"/>
    <property type="match status" value="1"/>
</dbReference>
<dbReference type="PRINTS" id="PR00299">
    <property type="entry name" value="ACRYSTALLIN"/>
</dbReference>